<proteinExistence type="predicted"/>
<dbReference type="PROSITE" id="PS50005">
    <property type="entry name" value="TPR"/>
    <property type="match status" value="1"/>
</dbReference>
<dbReference type="Proteomes" id="UP000570166">
    <property type="component" value="Unassembled WGS sequence"/>
</dbReference>
<keyword evidence="3" id="KW-1185">Reference proteome</keyword>
<dbReference type="RefSeq" id="WP_160364811.1">
    <property type="nucleotide sequence ID" value="NZ_JACEIB010000001.1"/>
</dbReference>
<dbReference type="InterPro" id="IPR011990">
    <property type="entry name" value="TPR-like_helical_dom_sf"/>
</dbReference>
<name>A0A838L2G3_9SPHN</name>
<evidence type="ECO:0000313" key="3">
    <source>
        <dbReference type="Proteomes" id="UP000570166"/>
    </source>
</evidence>
<dbReference type="InterPro" id="IPR012668">
    <property type="entry name" value="CHP02466"/>
</dbReference>
<feature type="repeat" description="TPR" evidence="1">
    <location>
        <begin position="51"/>
        <end position="84"/>
    </location>
</feature>
<evidence type="ECO:0000313" key="2">
    <source>
        <dbReference type="EMBL" id="MBA2932712.1"/>
    </source>
</evidence>
<evidence type="ECO:0000256" key="1">
    <source>
        <dbReference type="PROSITE-ProRule" id="PRU00339"/>
    </source>
</evidence>
<sequence length="503" mass="55098">MSIQPLLEYVRRAPGDRASVIRLAEAALDGGREDEALSAVLEGARRAPRDPRLWQWVGLLHRGLDDREAAIEALSRAAELAPRDASIAHGRARTTMEAGRPAVALFEEARRLAPLDGTVLLGLAAARLGEGDAASAEALLDSLLTENPGWLPGHHDLSQLRWMMGDLDGFTASFERALEAAPGDVALWQAYLIALIHAERFEQAMSVIARARRRVGNAPFLDANEATIHSEVGRVAAADACFTRLSGIRDVTLAGRSIRHRMRTGRIELAAAEIETWLDTPEGGLIWPYAGTAWRLLGDPRWNWLEGDPALIGVIDLADQLPSLDRLAETLRGLHRSRHQHLDQSVRNGTQTDGALLSRIEPEIRQLRAAIVQAVADYVGRLPEQDPRHPTLRARRDRPARFAGSWSVRLKGAGYHANHFHSAGWLSSALYVALPDRNDDPADAGFLRLGEPQAELGLDCPPVRSVEPKPGRLVLFPSTMWHGTVPFSAGERLTVAFDVLQPT</sequence>
<accession>A0A838L2G3</accession>
<gene>
    <name evidence="2" type="ORF">HZF05_01260</name>
</gene>
<dbReference type="Pfam" id="PF13759">
    <property type="entry name" value="2OG-FeII_Oxy_5"/>
    <property type="match status" value="1"/>
</dbReference>
<dbReference type="Gene3D" id="1.25.40.10">
    <property type="entry name" value="Tetratricopeptide repeat domain"/>
    <property type="match status" value="1"/>
</dbReference>
<dbReference type="AlphaFoldDB" id="A0A838L2G3"/>
<dbReference type="InterPro" id="IPR019734">
    <property type="entry name" value="TPR_rpt"/>
</dbReference>
<evidence type="ECO:0008006" key="4">
    <source>
        <dbReference type="Google" id="ProtNLM"/>
    </source>
</evidence>
<keyword evidence="1" id="KW-0802">TPR repeat</keyword>
<dbReference type="EMBL" id="JACEIB010000001">
    <property type="protein sequence ID" value="MBA2932712.1"/>
    <property type="molecule type" value="Genomic_DNA"/>
</dbReference>
<dbReference type="Pfam" id="PF13432">
    <property type="entry name" value="TPR_16"/>
    <property type="match status" value="1"/>
</dbReference>
<dbReference type="Pfam" id="PF13181">
    <property type="entry name" value="TPR_8"/>
    <property type="match status" value="1"/>
</dbReference>
<reference evidence="2 3" key="1">
    <citation type="submission" date="2020-07" db="EMBL/GenBank/DDBJ databases">
        <authorList>
            <person name="Sun Q."/>
        </authorList>
    </citation>
    <scope>NUCLEOTIDE SEQUENCE [LARGE SCALE GENOMIC DNA]</scope>
    <source>
        <strain evidence="2 3">CGMCC 1.13654</strain>
    </source>
</reference>
<dbReference type="SUPFAM" id="SSF48452">
    <property type="entry name" value="TPR-like"/>
    <property type="match status" value="1"/>
</dbReference>
<organism evidence="2 3">
    <name type="scientific">Sphingomonas chungangi</name>
    <dbReference type="NCBI Taxonomy" id="2683589"/>
    <lineage>
        <taxon>Bacteria</taxon>
        <taxon>Pseudomonadati</taxon>
        <taxon>Pseudomonadota</taxon>
        <taxon>Alphaproteobacteria</taxon>
        <taxon>Sphingomonadales</taxon>
        <taxon>Sphingomonadaceae</taxon>
        <taxon>Sphingomonas</taxon>
    </lineage>
</organism>
<dbReference type="Gene3D" id="2.60.120.620">
    <property type="entry name" value="q2cbj1_9rhob like domain"/>
    <property type="match status" value="1"/>
</dbReference>
<comment type="caution">
    <text evidence="2">The sequence shown here is derived from an EMBL/GenBank/DDBJ whole genome shotgun (WGS) entry which is preliminary data.</text>
</comment>
<protein>
    <recommendedName>
        <fullName evidence="4">Tetratricopeptide repeat protein</fullName>
    </recommendedName>
</protein>